<evidence type="ECO:0000313" key="18">
    <source>
        <dbReference type="Proteomes" id="UP001284901"/>
    </source>
</evidence>
<dbReference type="AlphaFoldDB" id="A0AAW9HP75"/>
<dbReference type="InterPro" id="IPR003660">
    <property type="entry name" value="HAMP_dom"/>
</dbReference>
<dbReference type="GeneID" id="92812848"/>
<evidence type="ECO:0000256" key="5">
    <source>
        <dbReference type="ARBA" id="ARBA00022553"/>
    </source>
</evidence>
<feature type="region of interest" description="Disordered" evidence="12">
    <location>
        <begin position="1"/>
        <end position="59"/>
    </location>
</feature>
<accession>A0AAW9HP75</accession>
<dbReference type="CDD" id="cd00082">
    <property type="entry name" value="HisKA"/>
    <property type="match status" value="1"/>
</dbReference>
<evidence type="ECO:0000313" key="17">
    <source>
        <dbReference type="EMBL" id="MDY5146154.1"/>
    </source>
</evidence>
<feature type="region of interest" description="Disordered" evidence="12">
    <location>
        <begin position="540"/>
        <end position="560"/>
    </location>
</feature>
<dbReference type="Pfam" id="PF00672">
    <property type="entry name" value="HAMP"/>
    <property type="match status" value="1"/>
</dbReference>
<protein>
    <recommendedName>
        <fullName evidence="4">histidine kinase</fullName>
        <ecNumber evidence="4">2.7.13.3</ecNumber>
    </recommendedName>
</protein>
<evidence type="ECO:0000256" key="9">
    <source>
        <dbReference type="ARBA" id="ARBA00022989"/>
    </source>
</evidence>
<comment type="cofactor">
    <cofactor evidence="2">
        <name>a divalent metal cation</name>
        <dbReference type="ChEBI" id="CHEBI:60240"/>
    </cofactor>
</comment>
<sequence length="560" mass="59856">MTQRHDPFPAESAGAPGAPGRPANPGTSARPDRPANPGTSAQPGRPSTDAPARTRRDGIFRRALRPARTLAGRLIIAFVILVGTAATFLGFASVTLLKQYLVSTIDQDLTTNARSVERMFLQEMPGASQSSLNLSDFFVRVNWGIAGQRDVTTYELPNPGAVEEFGYPRELERIASLGSEEPVTVPSTLYGSDWRVLVHPISPTSTGGLITGNIIIAQPLGPIEFTIARLRLIFVLAGLATVLAAGLAVTGLVSRTLRSLRDIEAATHTIAEGHLAERVPHGEDDDEVGMLANSINVMLAQIEHAFAEKERSEAKMRRFVSDASHELRTPLATVRGYSELYRLGGVPPERVPEAMERVESEANRMAGLVEDLLQLARLDENRPLNLDCVNLAKLADNAILDFRVRAPQRTATVVALDGSTPPPKVVEVHGDADRITQVIANLLSNVLAHAPEASPVEVAVGIAEGQPTIEVRDHGPGISEADSQRIFERFYRPDYSRSRESGGSGLGLAIVAAIMAAHHGTARALTTPGGGLTVQLTFPAPSEPCQSPDALAPAHPSGQE</sequence>
<dbReference type="InterPro" id="IPR003594">
    <property type="entry name" value="HATPase_dom"/>
</dbReference>
<evidence type="ECO:0000256" key="4">
    <source>
        <dbReference type="ARBA" id="ARBA00012438"/>
    </source>
</evidence>
<keyword evidence="8 16" id="KW-0418">Kinase</keyword>
<feature type="domain" description="HAMP" evidence="15">
    <location>
        <begin position="254"/>
        <end position="307"/>
    </location>
</feature>
<dbReference type="Gene3D" id="3.30.565.10">
    <property type="entry name" value="Histidine kinase-like ATPase, C-terminal domain"/>
    <property type="match status" value="1"/>
</dbReference>
<evidence type="ECO:0000256" key="13">
    <source>
        <dbReference type="SAM" id="Phobius"/>
    </source>
</evidence>
<dbReference type="Proteomes" id="UP001284901">
    <property type="component" value="Unassembled WGS sequence"/>
</dbReference>
<dbReference type="PROSITE" id="PS50109">
    <property type="entry name" value="HIS_KIN"/>
    <property type="match status" value="1"/>
</dbReference>
<dbReference type="EMBL" id="JAWNFV010000016">
    <property type="protein sequence ID" value="MDY5141166.1"/>
    <property type="molecule type" value="Genomic_DNA"/>
</dbReference>
<dbReference type="InterPro" id="IPR004358">
    <property type="entry name" value="Sig_transdc_His_kin-like_C"/>
</dbReference>
<dbReference type="InterPro" id="IPR050428">
    <property type="entry name" value="TCS_sensor_his_kinase"/>
</dbReference>
<dbReference type="FunFam" id="1.10.287.130:FF:000001">
    <property type="entry name" value="Two-component sensor histidine kinase"/>
    <property type="match status" value="1"/>
</dbReference>
<organism evidence="16 19">
    <name type="scientific">Actinotignum timonense</name>
    <dbReference type="NCBI Taxonomy" id="1870995"/>
    <lineage>
        <taxon>Bacteria</taxon>
        <taxon>Bacillati</taxon>
        <taxon>Actinomycetota</taxon>
        <taxon>Actinomycetes</taxon>
        <taxon>Actinomycetales</taxon>
        <taxon>Actinomycetaceae</taxon>
        <taxon>Actinotignum</taxon>
    </lineage>
</organism>
<dbReference type="Gene3D" id="1.10.287.130">
    <property type="match status" value="1"/>
</dbReference>
<evidence type="ECO:0000256" key="7">
    <source>
        <dbReference type="ARBA" id="ARBA00022692"/>
    </source>
</evidence>
<keyword evidence="9 13" id="KW-1133">Transmembrane helix</keyword>
<keyword evidence="6" id="KW-0808">Transferase</keyword>
<comment type="caution">
    <text evidence="16">The sequence shown here is derived from an EMBL/GenBank/DDBJ whole genome shotgun (WGS) entry which is preliminary data.</text>
</comment>
<keyword evidence="11 13" id="KW-0472">Membrane</keyword>
<keyword evidence="10" id="KW-0902">Two-component regulatory system</keyword>
<evidence type="ECO:0000256" key="6">
    <source>
        <dbReference type="ARBA" id="ARBA00022679"/>
    </source>
</evidence>
<evidence type="ECO:0000259" key="14">
    <source>
        <dbReference type="PROSITE" id="PS50109"/>
    </source>
</evidence>
<dbReference type="RefSeq" id="WP_087070360.1">
    <property type="nucleotide sequence ID" value="NZ_CAUPFC010000003.1"/>
</dbReference>
<dbReference type="InterPro" id="IPR036097">
    <property type="entry name" value="HisK_dim/P_sf"/>
</dbReference>
<evidence type="ECO:0000256" key="2">
    <source>
        <dbReference type="ARBA" id="ARBA00001968"/>
    </source>
</evidence>
<evidence type="ECO:0000256" key="10">
    <source>
        <dbReference type="ARBA" id="ARBA00023012"/>
    </source>
</evidence>
<dbReference type="PROSITE" id="PS50885">
    <property type="entry name" value="HAMP"/>
    <property type="match status" value="1"/>
</dbReference>
<dbReference type="Pfam" id="PF02518">
    <property type="entry name" value="HATPase_c"/>
    <property type="match status" value="1"/>
</dbReference>
<reference evidence="16 18" key="1">
    <citation type="submission" date="2023-10" db="EMBL/GenBank/DDBJ databases">
        <title>Whole Genome based description of the genera Actinobaculum and Actinotignum reveals a complex phylogenetic relationship within the species included in the genus Actinotignum.</title>
        <authorList>
            <person name="Jensen C.S."/>
            <person name="Dargis R."/>
            <person name="Kemp M."/>
            <person name="Christensen J.J."/>
        </authorList>
    </citation>
    <scope>NUCLEOTIDE SEQUENCE</scope>
    <source>
        <strain evidence="17 18">SLA_B089</strain>
        <strain evidence="16">SLA_B245</strain>
    </source>
</reference>
<dbReference type="SMART" id="SM00304">
    <property type="entry name" value="HAMP"/>
    <property type="match status" value="1"/>
</dbReference>
<evidence type="ECO:0000256" key="3">
    <source>
        <dbReference type="ARBA" id="ARBA00004236"/>
    </source>
</evidence>
<dbReference type="PANTHER" id="PTHR45436:SF5">
    <property type="entry name" value="SENSOR HISTIDINE KINASE TRCS"/>
    <property type="match status" value="1"/>
</dbReference>
<dbReference type="InterPro" id="IPR003661">
    <property type="entry name" value="HisK_dim/P_dom"/>
</dbReference>
<dbReference type="Gene3D" id="6.10.340.10">
    <property type="match status" value="1"/>
</dbReference>
<dbReference type="InterPro" id="IPR036890">
    <property type="entry name" value="HATPase_C_sf"/>
</dbReference>
<keyword evidence="5" id="KW-0597">Phosphoprotein</keyword>
<dbReference type="Pfam" id="PF00512">
    <property type="entry name" value="HisKA"/>
    <property type="match status" value="1"/>
</dbReference>
<evidence type="ECO:0000259" key="15">
    <source>
        <dbReference type="PROSITE" id="PS50885"/>
    </source>
</evidence>
<dbReference type="Proteomes" id="UP001288320">
    <property type="component" value="Unassembled WGS sequence"/>
</dbReference>
<comment type="subcellular location">
    <subcellularLocation>
        <location evidence="3">Cell membrane</location>
    </subcellularLocation>
</comment>
<dbReference type="SMART" id="SM00387">
    <property type="entry name" value="HATPase_c"/>
    <property type="match status" value="1"/>
</dbReference>
<evidence type="ECO:0000256" key="12">
    <source>
        <dbReference type="SAM" id="MobiDB-lite"/>
    </source>
</evidence>
<dbReference type="PRINTS" id="PR00344">
    <property type="entry name" value="BCTRLSENSOR"/>
</dbReference>
<dbReference type="CDD" id="cd00075">
    <property type="entry name" value="HATPase"/>
    <property type="match status" value="1"/>
</dbReference>
<feature type="transmembrane region" description="Helical" evidence="13">
    <location>
        <begin position="70"/>
        <end position="92"/>
    </location>
</feature>
<dbReference type="SUPFAM" id="SSF47384">
    <property type="entry name" value="Homodimeric domain of signal transducing histidine kinase"/>
    <property type="match status" value="1"/>
</dbReference>
<dbReference type="GO" id="GO:0000155">
    <property type="term" value="F:phosphorelay sensor kinase activity"/>
    <property type="evidence" value="ECO:0007669"/>
    <property type="project" value="InterPro"/>
</dbReference>
<dbReference type="FunFam" id="3.30.565.10:FF:000006">
    <property type="entry name" value="Sensor histidine kinase WalK"/>
    <property type="match status" value="1"/>
</dbReference>
<evidence type="ECO:0000313" key="19">
    <source>
        <dbReference type="Proteomes" id="UP001288320"/>
    </source>
</evidence>
<dbReference type="SMART" id="SM00388">
    <property type="entry name" value="HisKA"/>
    <property type="match status" value="1"/>
</dbReference>
<keyword evidence="18" id="KW-1185">Reference proteome</keyword>
<dbReference type="InterPro" id="IPR005467">
    <property type="entry name" value="His_kinase_dom"/>
</dbReference>
<name>A0AAW9HP75_9ACTO</name>
<evidence type="ECO:0000256" key="11">
    <source>
        <dbReference type="ARBA" id="ARBA00023136"/>
    </source>
</evidence>
<dbReference type="SUPFAM" id="SSF158472">
    <property type="entry name" value="HAMP domain-like"/>
    <property type="match status" value="1"/>
</dbReference>
<dbReference type="EMBL" id="JAWNFY010000008">
    <property type="protein sequence ID" value="MDY5146154.1"/>
    <property type="molecule type" value="Genomic_DNA"/>
</dbReference>
<evidence type="ECO:0000256" key="8">
    <source>
        <dbReference type="ARBA" id="ARBA00022777"/>
    </source>
</evidence>
<comment type="catalytic activity">
    <reaction evidence="1">
        <text>ATP + protein L-histidine = ADP + protein N-phospho-L-histidine.</text>
        <dbReference type="EC" id="2.7.13.3"/>
    </reaction>
</comment>
<feature type="compositionally biased region" description="Low complexity" evidence="12">
    <location>
        <begin position="9"/>
        <end position="26"/>
    </location>
</feature>
<dbReference type="GO" id="GO:0005886">
    <property type="term" value="C:plasma membrane"/>
    <property type="evidence" value="ECO:0007669"/>
    <property type="project" value="UniProtKB-SubCell"/>
</dbReference>
<dbReference type="SUPFAM" id="SSF55874">
    <property type="entry name" value="ATPase domain of HSP90 chaperone/DNA topoisomerase II/histidine kinase"/>
    <property type="match status" value="1"/>
</dbReference>
<evidence type="ECO:0000313" key="16">
    <source>
        <dbReference type="EMBL" id="MDY5141166.1"/>
    </source>
</evidence>
<dbReference type="EC" id="2.7.13.3" evidence="4"/>
<keyword evidence="7 13" id="KW-0812">Transmembrane</keyword>
<evidence type="ECO:0000256" key="1">
    <source>
        <dbReference type="ARBA" id="ARBA00000085"/>
    </source>
</evidence>
<proteinExistence type="predicted"/>
<dbReference type="GO" id="GO:0005509">
    <property type="term" value="F:calcium ion binding"/>
    <property type="evidence" value="ECO:0007669"/>
    <property type="project" value="UniProtKB-ARBA"/>
</dbReference>
<dbReference type="CDD" id="cd06225">
    <property type="entry name" value="HAMP"/>
    <property type="match status" value="1"/>
</dbReference>
<gene>
    <name evidence="16" type="ORF">R6G74_07600</name>
    <name evidence="17" type="ORF">R6P33_03830</name>
</gene>
<feature type="domain" description="Histidine kinase" evidence="14">
    <location>
        <begin position="322"/>
        <end position="542"/>
    </location>
</feature>
<feature type="transmembrane region" description="Helical" evidence="13">
    <location>
        <begin position="232"/>
        <end position="253"/>
    </location>
</feature>
<dbReference type="PANTHER" id="PTHR45436">
    <property type="entry name" value="SENSOR HISTIDINE KINASE YKOH"/>
    <property type="match status" value="1"/>
</dbReference>